<evidence type="ECO:0000256" key="1">
    <source>
        <dbReference type="SAM" id="Coils"/>
    </source>
</evidence>
<comment type="caution">
    <text evidence="2">The sequence shown here is derived from an EMBL/GenBank/DDBJ whole genome shotgun (WGS) entry which is preliminary data.</text>
</comment>
<evidence type="ECO:0000313" key="2">
    <source>
        <dbReference type="EMBL" id="MDN3562950.1"/>
    </source>
</evidence>
<evidence type="ECO:0000313" key="3">
    <source>
        <dbReference type="Proteomes" id="UP001529369"/>
    </source>
</evidence>
<dbReference type="SUPFAM" id="SSF46689">
    <property type="entry name" value="Homeodomain-like"/>
    <property type="match status" value="1"/>
</dbReference>
<accession>A0ABT7ZZP9</accession>
<dbReference type="InterPro" id="IPR002514">
    <property type="entry name" value="Transposase_8"/>
</dbReference>
<protein>
    <submittedName>
        <fullName evidence="2">Transposase</fullName>
    </submittedName>
</protein>
<dbReference type="Pfam" id="PF01527">
    <property type="entry name" value="HTH_Tnp_1"/>
    <property type="match status" value="1"/>
</dbReference>
<organism evidence="2 3">
    <name type="scientific">Paeniroseomonas aquatica</name>
    <dbReference type="NCBI Taxonomy" id="373043"/>
    <lineage>
        <taxon>Bacteria</taxon>
        <taxon>Pseudomonadati</taxon>
        <taxon>Pseudomonadota</taxon>
        <taxon>Alphaproteobacteria</taxon>
        <taxon>Acetobacterales</taxon>
        <taxon>Acetobacteraceae</taxon>
        <taxon>Paeniroseomonas</taxon>
    </lineage>
</organism>
<feature type="coiled-coil region" evidence="1">
    <location>
        <begin position="60"/>
        <end position="87"/>
    </location>
</feature>
<dbReference type="Proteomes" id="UP001529369">
    <property type="component" value="Unassembled WGS sequence"/>
</dbReference>
<gene>
    <name evidence="2" type="ORF">QWZ14_00960</name>
</gene>
<dbReference type="InterPro" id="IPR009057">
    <property type="entry name" value="Homeodomain-like_sf"/>
</dbReference>
<dbReference type="Gene3D" id="1.10.10.60">
    <property type="entry name" value="Homeodomain-like"/>
    <property type="match status" value="1"/>
</dbReference>
<sequence length="102" mass="11716">MKQQRRFTKEFEDEAVRLVRTSGRTQREIAEDLGVGLSMLVGWLGRSRDRAAEALGGSTAPDVTAELKRLRRENEIFRQERDILKRTTVFSPGREADKLQAR</sequence>
<proteinExistence type="predicted"/>
<keyword evidence="3" id="KW-1185">Reference proteome</keyword>
<reference evidence="3" key="1">
    <citation type="journal article" date="2019" name="Int. J. Syst. Evol. Microbiol.">
        <title>The Global Catalogue of Microorganisms (GCM) 10K type strain sequencing project: providing services to taxonomists for standard genome sequencing and annotation.</title>
        <authorList>
            <consortium name="The Broad Institute Genomics Platform"/>
            <consortium name="The Broad Institute Genome Sequencing Center for Infectious Disease"/>
            <person name="Wu L."/>
            <person name="Ma J."/>
        </authorList>
    </citation>
    <scope>NUCLEOTIDE SEQUENCE [LARGE SCALE GENOMIC DNA]</scope>
    <source>
        <strain evidence="3">CECT 7131</strain>
    </source>
</reference>
<dbReference type="EMBL" id="JAUFPN010000007">
    <property type="protein sequence ID" value="MDN3562950.1"/>
    <property type="molecule type" value="Genomic_DNA"/>
</dbReference>
<keyword evidence="1" id="KW-0175">Coiled coil</keyword>
<name>A0ABT7ZZP9_9PROT</name>